<dbReference type="PANTHER" id="PTHR30348">
    <property type="entry name" value="UNCHARACTERIZED PROTEIN YECE"/>
    <property type="match status" value="1"/>
</dbReference>
<dbReference type="AlphaFoldDB" id="A0A3N1Y9T9"/>
<organism evidence="1 2">
    <name type="scientific">Inmirania thermothiophila</name>
    <dbReference type="NCBI Taxonomy" id="1750597"/>
    <lineage>
        <taxon>Bacteria</taxon>
        <taxon>Pseudomonadati</taxon>
        <taxon>Pseudomonadota</taxon>
        <taxon>Gammaproteobacteria</taxon>
        <taxon>Chromatiales</taxon>
        <taxon>Ectothiorhodospiraceae</taxon>
        <taxon>Inmirania</taxon>
    </lineage>
</organism>
<dbReference type="SUPFAM" id="SSF117396">
    <property type="entry name" value="TM1631-like"/>
    <property type="match status" value="1"/>
</dbReference>
<reference evidence="1 2" key="1">
    <citation type="submission" date="2018-11" db="EMBL/GenBank/DDBJ databases">
        <title>Genomic Encyclopedia of Type Strains, Phase IV (KMG-IV): sequencing the most valuable type-strain genomes for metagenomic binning, comparative biology and taxonomic classification.</title>
        <authorList>
            <person name="Goeker M."/>
        </authorList>
    </citation>
    <scope>NUCLEOTIDE SEQUENCE [LARGE SCALE GENOMIC DNA]</scope>
    <source>
        <strain evidence="1 2">DSM 100275</strain>
    </source>
</reference>
<dbReference type="InterPro" id="IPR036520">
    <property type="entry name" value="UPF0759_sf"/>
</dbReference>
<gene>
    <name evidence="1" type="ORF">EDC57_0278</name>
</gene>
<dbReference type="Gene3D" id="3.20.20.410">
    <property type="entry name" value="Protein of unknown function UPF0759"/>
    <property type="match status" value="1"/>
</dbReference>
<evidence type="ECO:0000313" key="2">
    <source>
        <dbReference type="Proteomes" id="UP000276634"/>
    </source>
</evidence>
<dbReference type="RefSeq" id="WP_123399501.1">
    <property type="nucleotide sequence ID" value="NZ_RJVI01000001.1"/>
</dbReference>
<protein>
    <submittedName>
        <fullName evidence="1">Uncharacterized protein YecE (DUF72 family)</fullName>
    </submittedName>
</protein>
<dbReference type="Pfam" id="PF01904">
    <property type="entry name" value="DUF72"/>
    <property type="match status" value="1"/>
</dbReference>
<dbReference type="OrthoDB" id="9780310at2"/>
<dbReference type="PANTHER" id="PTHR30348:SF4">
    <property type="entry name" value="DUF72 DOMAIN-CONTAINING PROTEIN"/>
    <property type="match status" value="1"/>
</dbReference>
<dbReference type="EMBL" id="RJVI01000001">
    <property type="protein sequence ID" value="ROR34382.1"/>
    <property type="molecule type" value="Genomic_DNA"/>
</dbReference>
<name>A0A3N1Y9T9_9GAMM</name>
<dbReference type="Proteomes" id="UP000276634">
    <property type="component" value="Unassembled WGS sequence"/>
</dbReference>
<accession>A0A3N1Y9T9</accession>
<proteinExistence type="predicted"/>
<comment type="caution">
    <text evidence="1">The sequence shown here is derived from an EMBL/GenBank/DDBJ whole genome shotgun (WGS) entry which is preliminary data.</text>
</comment>
<sequence length="259" mass="28249">MAGSLHIGTSGWSYPHWRDGFFRGVPRARWLAHLAAHFDTVEVNASFYRRLAPATLARWAAATPDDFLFSLKGHRAVTHLRRLRDVAAEVAAQRAASAPLGARLACVLWQAPPGLHADAALLAGFLEVLGTWPGPRHVLEFRHRGWFTDAVAERLAAAGVAHALSDAGRWPRWDAVTTDLVYVRLHGRPRTYASAYGEAGLRPWAERISAWRAEGRDVFVYFDNDAAGAAPEDARILQALCGFSRRPPVPASPAPGAGP</sequence>
<dbReference type="InterPro" id="IPR002763">
    <property type="entry name" value="DUF72"/>
</dbReference>
<evidence type="ECO:0000313" key="1">
    <source>
        <dbReference type="EMBL" id="ROR34382.1"/>
    </source>
</evidence>
<keyword evidence="2" id="KW-1185">Reference proteome</keyword>